<dbReference type="GO" id="GO:0006355">
    <property type="term" value="P:regulation of DNA-templated transcription"/>
    <property type="evidence" value="ECO:0007669"/>
    <property type="project" value="InterPro"/>
</dbReference>
<keyword evidence="4 10" id="KW-0597">Phosphoprotein</keyword>
<dbReference type="PANTHER" id="PTHR43065">
    <property type="entry name" value="SENSOR HISTIDINE KINASE"/>
    <property type="match status" value="1"/>
</dbReference>
<dbReference type="InterPro" id="IPR005467">
    <property type="entry name" value="His_kinase_dom"/>
</dbReference>
<dbReference type="InterPro" id="IPR029016">
    <property type="entry name" value="GAF-like_dom_sf"/>
</dbReference>
<dbReference type="InterPro" id="IPR036097">
    <property type="entry name" value="HisK_dim/P_sf"/>
</dbReference>
<dbReference type="InterPro" id="IPR001610">
    <property type="entry name" value="PAC"/>
</dbReference>
<evidence type="ECO:0000259" key="12">
    <source>
        <dbReference type="PROSITE" id="PS50110"/>
    </source>
</evidence>
<dbReference type="EMBL" id="BOOY01000016">
    <property type="protein sequence ID" value="GIJ02868.1"/>
    <property type="molecule type" value="Genomic_DNA"/>
</dbReference>
<dbReference type="GO" id="GO:0005524">
    <property type="term" value="F:ATP binding"/>
    <property type="evidence" value="ECO:0007669"/>
    <property type="project" value="UniProtKB-KW"/>
</dbReference>
<gene>
    <name evidence="14" type="ORF">Sya03_22200</name>
</gene>
<dbReference type="InterPro" id="IPR035965">
    <property type="entry name" value="PAS-like_dom_sf"/>
</dbReference>
<dbReference type="EC" id="2.7.13.3" evidence="3"/>
<dbReference type="Gene3D" id="3.30.450.20">
    <property type="entry name" value="PAS domain"/>
    <property type="match status" value="1"/>
</dbReference>
<dbReference type="SMART" id="SM00388">
    <property type="entry name" value="HisKA"/>
    <property type="match status" value="1"/>
</dbReference>
<evidence type="ECO:0000313" key="14">
    <source>
        <dbReference type="EMBL" id="GIJ02868.1"/>
    </source>
</evidence>
<dbReference type="SMART" id="SM00086">
    <property type="entry name" value="PAC"/>
    <property type="match status" value="1"/>
</dbReference>
<feature type="domain" description="Histidine kinase" evidence="11">
    <location>
        <begin position="309"/>
        <end position="520"/>
    </location>
</feature>
<dbReference type="SUPFAM" id="SSF52172">
    <property type="entry name" value="CheY-like"/>
    <property type="match status" value="1"/>
</dbReference>
<dbReference type="SUPFAM" id="SSF47384">
    <property type="entry name" value="Homodimeric domain of signal transducing histidine kinase"/>
    <property type="match status" value="1"/>
</dbReference>
<dbReference type="GO" id="GO:0005886">
    <property type="term" value="C:plasma membrane"/>
    <property type="evidence" value="ECO:0007669"/>
    <property type="project" value="UniProtKB-SubCell"/>
</dbReference>
<evidence type="ECO:0000259" key="13">
    <source>
        <dbReference type="PROSITE" id="PS50112"/>
    </source>
</evidence>
<dbReference type="Gene3D" id="3.30.565.10">
    <property type="entry name" value="Histidine kinase-like ATPase, C-terminal domain"/>
    <property type="match status" value="1"/>
</dbReference>
<dbReference type="SMART" id="SM00065">
    <property type="entry name" value="GAF"/>
    <property type="match status" value="1"/>
</dbReference>
<feature type="domain" description="PAS" evidence="13">
    <location>
        <begin position="169"/>
        <end position="213"/>
    </location>
</feature>
<accession>A0A8J3Y6U5</accession>
<dbReference type="Proteomes" id="UP000652013">
    <property type="component" value="Unassembled WGS sequence"/>
</dbReference>
<evidence type="ECO:0000256" key="8">
    <source>
        <dbReference type="ARBA" id="ARBA00022840"/>
    </source>
</evidence>
<protein>
    <recommendedName>
        <fullName evidence="3">histidine kinase</fullName>
        <ecNumber evidence="3">2.7.13.3</ecNumber>
    </recommendedName>
</protein>
<dbReference type="PROSITE" id="PS50112">
    <property type="entry name" value="PAS"/>
    <property type="match status" value="1"/>
</dbReference>
<dbReference type="SMART" id="SM00448">
    <property type="entry name" value="REC"/>
    <property type="match status" value="1"/>
</dbReference>
<evidence type="ECO:0000256" key="2">
    <source>
        <dbReference type="ARBA" id="ARBA00004236"/>
    </source>
</evidence>
<proteinExistence type="predicted"/>
<dbReference type="InterPro" id="IPR003594">
    <property type="entry name" value="HATPase_dom"/>
</dbReference>
<evidence type="ECO:0000256" key="3">
    <source>
        <dbReference type="ARBA" id="ARBA00012438"/>
    </source>
</evidence>
<dbReference type="InterPro" id="IPR000014">
    <property type="entry name" value="PAS"/>
</dbReference>
<dbReference type="Pfam" id="PF00989">
    <property type="entry name" value="PAS"/>
    <property type="match status" value="1"/>
</dbReference>
<keyword evidence="9" id="KW-0902">Two-component regulatory system</keyword>
<comment type="caution">
    <text evidence="14">The sequence shown here is derived from an EMBL/GenBank/DDBJ whole genome shotgun (WGS) entry which is preliminary data.</text>
</comment>
<dbReference type="CDD" id="cd00082">
    <property type="entry name" value="HisKA"/>
    <property type="match status" value="1"/>
</dbReference>
<dbReference type="InterPro" id="IPR003018">
    <property type="entry name" value="GAF"/>
</dbReference>
<evidence type="ECO:0000256" key="5">
    <source>
        <dbReference type="ARBA" id="ARBA00022679"/>
    </source>
</evidence>
<feature type="domain" description="Response regulatory" evidence="12">
    <location>
        <begin position="537"/>
        <end position="652"/>
    </location>
</feature>
<comment type="catalytic activity">
    <reaction evidence="1">
        <text>ATP + protein L-histidine = ADP + protein N-phospho-L-histidine.</text>
        <dbReference type="EC" id="2.7.13.3"/>
    </reaction>
</comment>
<reference evidence="14" key="1">
    <citation type="submission" date="2021-01" db="EMBL/GenBank/DDBJ databases">
        <title>Whole genome shotgun sequence of Spirilliplanes yamanashiensis NBRC 15828.</title>
        <authorList>
            <person name="Komaki H."/>
            <person name="Tamura T."/>
        </authorList>
    </citation>
    <scope>NUCLEOTIDE SEQUENCE</scope>
    <source>
        <strain evidence="14">NBRC 15828</strain>
    </source>
</reference>
<dbReference type="InterPro" id="IPR036890">
    <property type="entry name" value="HATPase_C_sf"/>
</dbReference>
<dbReference type="Pfam" id="PF00512">
    <property type="entry name" value="HisKA"/>
    <property type="match status" value="1"/>
</dbReference>
<name>A0A8J3Y6U5_9ACTN</name>
<dbReference type="NCBIfam" id="TIGR00229">
    <property type="entry name" value="sensory_box"/>
    <property type="match status" value="1"/>
</dbReference>
<evidence type="ECO:0000259" key="11">
    <source>
        <dbReference type="PROSITE" id="PS50109"/>
    </source>
</evidence>
<keyword evidence="15" id="KW-1185">Reference proteome</keyword>
<dbReference type="PANTHER" id="PTHR43065:SF42">
    <property type="entry name" value="TWO-COMPONENT SENSOR PPRA"/>
    <property type="match status" value="1"/>
</dbReference>
<evidence type="ECO:0000256" key="4">
    <source>
        <dbReference type="ARBA" id="ARBA00022553"/>
    </source>
</evidence>
<evidence type="ECO:0000256" key="6">
    <source>
        <dbReference type="ARBA" id="ARBA00022741"/>
    </source>
</evidence>
<evidence type="ECO:0000256" key="1">
    <source>
        <dbReference type="ARBA" id="ARBA00000085"/>
    </source>
</evidence>
<keyword evidence="5" id="KW-0808">Transferase</keyword>
<organism evidence="14 15">
    <name type="scientific">Spirilliplanes yamanashiensis</name>
    <dbReference type="NCBI Taxonomy" id="42233"/>
    <lineage>
        <taxon>Bacteria</taxon>
        <taxon>Bacillati</taxon>
        <taxon>Actinomycetota</taxon>
        <taxon>Actinomycetes</taxon>
        <taxon>Micromonosporales</taxon>
        <taxon>Micromonosporaceae</taxon>
        <taxon>Spirilliplanes</taxon>
    </lineage>
</organism>
<evidence type="ECO:0000256" key="9">
    <source>
        <dbReference type="ARBA" id="ARBA00023012"/>
    </source>
</evidence>
<feature type="modified residue" description="4-aspartylphosphate" evidence="10">
    <location>
        <position position="587"/>
    </location>
</feature>
<dbReference type="InterPro" id="IPR001789">
    <property type="entry name" value="Sig_transdc_resp-reg_receiver"/>
</dbReference>
<dbReference type="SUPFAM" id="SSF55874">
    <property type="entry name" value="ATPase domain of HSP90 chaperone/DNA topoisomerase II/histidine kinase"/>
    <property type="match status" value="1"/>
</dbReference>
<dbReference type="Gene3D" id="3.30.450.40">
    <property type="match status" value="1"/>
</dbReference>
<evidence type="ECO:0000256" key="7">
    <source>
        <dbReference type="ARBA" id="ARBA00022777"/>
    </source>
</evidence>
<dbReference type="CDD" id="cd00130">
    <property type="entry name" value="PAS"/>
    <property type="match status" value="1"/>
</dbReference>
<dbReference type="SMART" id="SM00091">
    <property type="entry name" value="PAS"/>
    <property type="match status" value="1"/>
</dbReference>
<dbReference type="InterPro" id="IPR003661">
    <property type="entry name" value="HisK_dim/P_dom"/>
</dbReference>
<keyword evidence="8" id="KW-0067">ATP-binding</keyword>
<dbReference type="Pfam" id="PF00072">
    <property type="entry name" value="Response_reg"/>
    <property type="match status" value="1"/>
</dbReference>
<dbReference type="PROSITE" id="PS50109">
    <property type="entry name" value="HIS_KIN"/>
    <property type="match status" value="1"/>
</dbReference>
<dbReference type="InterPro" id="IPR013767">
    <property type="entry name" value="PAS_fold"/>
</dbReference>
<dbReference type="InterPro" id="IPR011006">
    <property type="entry name" value="CheY-like_superfamily"/>
</dbReference>
<dbReference type="InterPro" id="IPR004358">
    <property type="entry name" value="Sig_transdc_His_kin-like_C"/>
</dbReference>
<dbReference type="Pfam" id="PF02518">
    <property type="entry name" value="HATPase_c"/>
    <property type="match status" value="1"/>
</dbReference>
<dbReference type="SUPFAM" id="SSF55781">
    <property type="entry name" value="GAF domain-like"/>
    <property type="match status" value="1"/>
</dbReference>
<evidence type="ECO:0000313" key="15">
    <source>
        <dbReference type="Proteomes" id="UP000652013"/>
    </source>
</evidence>
<comment type="subcellular location">
    <subcellularLocation>
        <location evidence="2">Cell membrane</location>
    </subcellularLocation>
</comment>
<dbReference type="GO" id="GO:0000155">
    <property type="term" value="F:phosphorelay sensor kinase activity"/>
    <property type="evidence" value="ECO:0007669"/>
    <property type="project" value="InterPro"/>
</dbReference>
<dbReference type="Pfam" id="PF01590">
    <property type="entry name" value="GAF"/>
    <property type="match status" value="1"/>
</dbReference>
<dbReference type="AlphaFoldDB" id="A0A8J3Y6U5"/>
<dbReference type="Gene3D" id="1.10.287.130">
    <property type="match status" value="1"/>
</dbReference>
<dbReference type="SMART" id="SM00387">
    <property type="entry name" value="HATPase_c"/>
    <property type="match status" value="1"/>
</dbReference>
<dbReference type="PRINTS" id="PR00344">
    <property type="entry name" value="BCTRLSENSOR"/>
</dbReference>
<dbReference type="Gene3D" id="3.40.50.2300">
    <property type="match status" value="1"/>
</dbReference>
<keyword evidence="6" id="KW-0547">Nucleotide-binding</keyword>
<dbReference type="PROSITE" id="PS50110">
    <property type="entry name" value="RESPONSE_REGULATORY"/>
    <property type="match status" value="1"/>
</dbReference>
<keyword evidence="7" id="KW-0418">Kinase</keyword>
<sequence length="658" mass="68200">MPVTAQKLADLAQALDRCCSQVGTVCATGAAAAADVVGDGAGLLVLGEDGRYGPIAFHHPDATWSLKLTGALDRAGSTPADDPYAARLAATRRPLVLGPGDALVEQAGVQAALLCPVIVDDTTAGHLVLVRTMRGATYSADDAELAREVAGEVGLALSSARATARLRASEERYRLVLQTMPEGVLQLDAAGLTTYANEPMGVLLGVPHQQLTGLALTGFLDARGQADLARRTAECRAGRATVGESRIVRADGSVRTVRMAMTPLTTLTGDPDGVLCMITDTTDHIDARGLKRQLDHLRRLDGLGQLIGGVSHEFTNLLTVVAGSADMISASADEDSAQHQLARDIVQAADNGRRLIHQLLAFGRSDGGRAETIGVADLLADVQPLFSRILGEHIGLDVTLEPGTPPVRAERGPLEQALVNLVANARDAMLHGGVLRVAAGSGAPVDGAPTVHLTITDTGAGMSDEVRAKAFDAFYSTKSNAAGLGLATVAGIVRELGGHIELESAPKMGTTVHLRLPAAVPEAPGGDRPAANGPIGHVLVVEDQPDVAQLVQRFVERAGYGVTVVTDARDAAAKVAAGAPVDLLITDVVMPEMTGPELAATLREHHPALPVIFMSGYTAAALGPQVTLDGNSLMVEKPFHRSTLLSAITTLSGPPPEN</sequence>
<dbReference type="SUPFAM" id="SSF55785">
    <property type="entry name" value="PYP-like sensor domain (PAS domain)"/>
    <property type="match status" value="1"/>
</dbReference>
<evidence type="ECO:0000256" key="10">
    <source>
        <dbReference type="PROSITE-ProRule" id="PRU00169"/>
    </source>
</evidence>
<dbReference type="RefSeq" id="WP_203938160.1">
    <property type="nucleotide sequence ID" value="NZ_BAAAGJ010000005.1"/>
</dbReference>